<keyword evidence="6 7" id="KW-0472">Membrane</keyword>
<dbReference type="GO" id="GO:0005886">
    <property type="term" value="C:plasma membrane"/>
    <property type="evidence" value="ECO:0007669"/>
    <property type="project" value="UniProtKB-SubCell"/>
</dbReference>
<organism evidence="8 9">
    <name type="scientific">Dietzia timorensis</name>
    <dbReference type="NCBI Taxonomy" id="499555"/>
    <lineage>
        <taxon>Bacteria</taxon>
        <taxon>Bacillati</taxon>
        <taxon>Actinomycetota</taxon>
        <taxon>Actinomycetes</taxon>
        <taxon>Mycobacteriales</taxon>
        <taxon>Dietziaceae</taxon>
        <taxon>Dietzia</taxon>
    </lineage>
</organism>
<dbReference type="OrthoDB" id="5191770at2"/>
<dbReference type="KEGG" id="dtm:BJL86_1871"/>
<dbReference type="Proteomes" id="UP000186104">
    <property type="component" value="Chromosome"/>
</dbReference>
<evidence type="ECO:0000256" key="7">
    <source>
        <dbReference type="SAM" id="Phobius"/>
    </source>
</evidence>
<feature type="transmembrane region" description="Helical" evidence="7">
    <location>
        <begin position="61"/>
        <end position="82"/>
    </location>
</feature>
<name>A0A173LPJ7_9ACTN</name>
<evidence type="ECO:0000313" key="8">
    <source>
        <dbReference type="EMBL" id="ANI92642.1"/>
    </source>
</evidence>
<protein>
    <submittedName>
        <fullName evidence="8">UPF0719 transmembrane protein</fullName>
    </submittedName>
</protein>
<feature type="transmembrane region" description="Helical" evidence="7">
    <location>
        <begin position="88"/>
        <end position="110"/>
    </location>
</feature>
<reference evidence="8 9" key="1">
    <citation type="submission" date="2016-06" db="EMBL/GenBank/DDBJ databases">
        <title>Complete genome sequence of a saline-alkali tolerant type strain Dietzia timorensis ID05-A0528T.</title>
        <authorList>
            <person name="Wu X."/>
        </authorList>
    </citation>
    <scope>NUCLEOTIDE SEQUENCE [LARGE SCALE GENOMIC DNA]</scope>
    <source>
        <strain evidence="8 9">ID05-A0528</strain>
    </source>
</reference>
<keyword evidence="5 7" id="KW-1133">Transmembrane helix</keyword>
<dbReference type="RefSeq" id="WP_067472479.1">
    <property type="nucleotide sequence ID" value="NZ_CP015961.1"/>
</dbReference>
<evidence type="ECO:0000256" key="4">
    <source>
        <dbReference type="ARBA" id="ARBA00022692"/>
    </source>
</evidence>
<dbReference type="STRING" id="499555.BJL86_1871"/>
<evidence type="ECO:0000256" key="6">
    <source>
        <dbReference type="ARBA" id="ARBA00023136"/>
    </source>
</evidence>
<keyword evidence="4 7" id="KW-0812">Transmembrane</keyword>
<accession>A0A173LPJ7</accession>
<sequence length="150" mass="15518">MTSYLALSAPDLSGVPEGIAAIVLYALLGLVLMVLAFYVIDWTTPGKLRDFVRGGYPNAALITSSGLLAMALVVVVAIWQSFGDLGTGLATAAIYGVVGIVVQALAVRFLELVVNINIGESLKREAFTSEAWVVAGAHLAIGLVVAASIS</sequence>
<evidence type="ECO:0000256" key="3">
    <source>
        <dbReference type="ARBA" id="ARBA00022475"/>
    </source>
</evidence>
<comment type="similarity">
    <text evidence="2">Belongs to the UPF0719 family.</text>
</comment>
<evidence type="ECO:0000313" key="9">
    <source>
        <dbReference type="Proteomes" id="UP000186104"/>
    </source>
</evidence>
<proteinExistence type="inferred from homology"/>
<evidence type="ECO:0000256" key="2">
    <source>
        <dbReference type="ARBA" id="ARBA00005779"/>
    </source>
</evidence>
<dbReference type="EMBL" id="CP015961">
    <property type="protein sequence ID" value="ANI92642.1"/>
    <property type="molecule type" value="Genomic_DNA"/>
</dbReference>
<keyword evidence="9" id="KW-1185">Reference proteome</keyword>
<evidence type="ECO:0000256" key="1">
    <source>
        <dbReference type="ARBA" id="ARBA00004651"/>
    </source>
</evidence>
<dbReference type="InterPro" id="IPR007140">
    <property type="entry name" value="DUF350"/>
</dbReference>
<keyword evidence="3" id="KW-1003">Cell membrane</keyword>
<gene>
    <name evidence="8" type="ORF">BJL86_1871</name>
</gene>
<evidence type="ECO:0000256" key="5">
    <source>
        <dbReference type="ARBA" id="ARBA00022989"/>
    </source>
</evidence>
<comment type="subcellular location">
    <subcellularLocation>
        <location evidence="1">Cell membrane</location>
        <topology evidence="1">Multi-pass membrane protein</topology>
    </subcellularLocation>
</comment>
<feature type="transmembrane region" description="Helical" evidence="7">
    <location>
        <begin position="20"/>
        <end position="40"/>
    </location>
</feature>
<dbReference type="Pfam" id="PF03994">
    <property type="entry name" value="DUF350"/>
    <property type="match status" value="1"/>
</dbReference>
<dbReference type="AlphaFoldDB" id="A0A173LPJ7"/>
<feature type="transmembrane region" description="Helical" evidence="7">
    <location>
        <begin position="131"/>
        <end position="149"/>
    </location>
</feature>